<name>A0A3Q2KW13_HORSE</name>
<evidence type="ECO:0000313" key="3">
    <source>
        <dbReference type="Proteomes" id="UP000002281"/>
    </source>
</evidence>
<dbReference type="Bgee" id="ENSECAG00000033699">
    <property type="expression patterns" value="Expressed in spinal cord and 3 other cell types or tissues"/>
</dbReference>
<protein>
    <submittedName>
        <fullName evidence="2">Uncharacterized protein</fullName>
    </submittedName>
</protein>
<keyword evidence="1" id="KW-0812">Transmembrane</keyword>
<reference evidence="2" key="3">
    <citation type="submission" date="2025-09" db="UniProtKB">
        <authorList>
            <consortium name="Ensembl"/>
        </authorList>
    </citation>
    <scope>IDENTIFICATION</scope>
    <source>
        <strain evidence="2">Thoroughbred</strain>
    </source>
</reference>
<dbReference type="PaxDb" id="9796-ENSECAP00000028537"/>
<organism evidence="2 3">
    <name type="scientific">Equus caballus</name>
    <name type="common">Horse</name>
    <dbReference type="NCBI Taxonomy" id="9796"/>
    <lineage>
        <taxon>Eukaryota</taxon>
        <taxon>Metazoa</taxon>
        <taxon>Chordata</taxon>
        <taxon>Craniata</taxon>
        <taxon>Vertebrata</taxon>
        <taxon>Euteleostomi</taxon>
        <taxon>Mammalia</taxon>
        <taxon>Eutheria</taxon>
        <taxon>Laurasiatheria</taxon>
        <taxon>Perissodactyla</taxon>
        <taxon>Equidae</taxon>
        <taxon>Equus</taxon>
    </lineage>
</organism>
<keyword evidence="1" id="KW-1133">Transmembrane helix</keyword>
<reference evidence="2" key="2">
    <citation type="submission" date="2025-08" db="UniProtKB">
        <authorList>
            <consortium name="Ensembl"/>
        </authorList>
    </citation>
    <scope>IDENTIFICATION</scope>
    <source>
        <strain evidence="2">Thoroughbred</strain>
    </source>
</reference>
<keyword evidence="1" id="KW-0472">Membrane</keyword>
<dbReference type="GeneTree" id="ENSGT00910000147163"/>
<reference evidence="2 3" key="1">
    <citation type="journal article" date="2009" name="Science">
        <title>Genome sequence, comparative analysis, and population genetics of the domestic horse.</title>
        <authorList>
            <consortium name="Broad Institute Genome Sequencing Platform"/>
            <consortium name="Broad Institute Whole Genome Assembly Team"/>
            <person name="Wade C.M."/>
            <person name="Giulotto E."/>
            <person name="Sigurdsson S."/>
            <person name="Zoli M."/>
            <person name="Gnerre S."/>
            <person name="Imsland F."/>
            <person name="Lear T.L."/>
            <person name="Adelson D.L."/>
            <person name="Bailey E."/>
            <person name="Bellone R.R."/>
            <person name="Bloecker H."/>
            <person name="Distl O."/>
            <person name="Edgar R.C."/>
            <person name="Garber M."/>
            <person name="Leeb T."/>
            <person name="Mauceli E."/>
            <person name="MacLeod J.N."/>
            <person name="Penedo M.C.T."/>
            <person name="Raison J.M."/>
            <person name="Sharpe T."/>
            <person name="Vogel J."/>
            <person name="Andersson L."/>
            <person name="Antczak D.F."/>
            <person name="Biagi T."/>
            <person name="Binns M.M."/>
            <person name="Chowdhary B.P."/>
            <person name="Coleman S.J."/>
            <person name="Della Valle G."/>
            <person name="Fryc S."/>
            <person name="Guerin G."/>
            <person name="Hasegawa T."/>
            <person name="Hill E.W."/>
            <person name="Jurka J."/>
            <person name="Kiialainen A."/>
            <person name="Lindgren G."/>
            <person name="Liu J."/>
            <person name="Magnani E."/>
            <person name="Mickelson J.R."/>
            <person name="Murray J."/>
            <person name="Nergadze S.G."/>
            <person name="Onofrio R."/>
            <person name="Pedroni S."/>
            <person name="Piras M.F."/>
            <person name="Raudsepp T."/>
            <person name="Rocchi M."/>
            <person name="Roeed K.H."/>
            <person name="Ryder O.A."/>
            <person name="Searle S."/>
            <person name="Skow L."/>
            <person name="Swinburne J.E."/>
            <person name="Syvaenen A.C."/>
            <person name="Tozaki T."/>
            <person name="Valberg S.J."/>
            <person name="Vaudin M."/>
            <person name="White J.R."/>
            <person name="Zody M.C."/>
            <person name="Lander E.S."/>
            <person name="Lindblad-Toh K."/>
        </authorList>
    </citation>
    <scope>NUCLEOTIDE SEQUENCE [LARGE SCALE GENOMIC DNA]</scope>
    <source>
        <strain evidence="2 3">Thoroughbred</strain>
    </source>
</reference>
<feature type="transmembrane region" description="Helical" evidence="1">
    <location>
        <begin position="29"/>
        <end position="57"/>
    </location>
</feature>
<evidence type="ECO:0000313" key="2">
    <source>
        <dbReference type="Ensembl" id="ENSECAP00000028537.2"/>
    </source>
</evidence>
<keyword evidence="3" id="KW-1185">Reference proteome</keyword>
<dbReference type="Proteomes" id="UP000002281">
    <property type="component" value="Chromosome 1"/>
</dbReference>
<dbReference type="InParanoid" id="A0A3Q2KW13"/>
<dbReference type="AlphaFoldDB" id="A0A3Q2KW13"/>
<evidence type="ECO:0000256" key="1">
    <source>
        <dbReference type="SAM" id="Phobius"/>
    </source>
</evidence>
<accession>A0A3Q2KW13</accession>
<proteinExistence type="predicted"/>
<dbReference type="Ensembl" id="ENSECAT00000034972.2">
    <property type="protein sequence ID" value="ENSECAP00000028537.2"/>
    <property type="gene ID" value="ENSECAG00000033699.2"/>
</dbReference>
<sequence>MENFEKVVVMNHFNVWAAGRARKFKSRPWGFFMAVLITCWGKACSSFFSGVEVIIPIPSESYKKGWKIMRLIVG</sequence>